<proteinExistence type="predicted"/>
<protein>
    <submittedName>
        <fullName evidence="1">Uncharacterized protein</fullName>
    </submittedName>
</protein>
<reference evidence="1" key="1">
    <citation type="submission" date="2021-01" db="EMBL/GenBank/DDBJ databases">
        <authorList>
            <person name="Corre E."/>
            <person name="Pelletier E."/>
            <person name="Niang G."/>
            <person name="Scheremetjew M."/>
            <person name="Finn R."/>
            <person name="Kale V."/>
            <person name="Holt S."/>
            <person name="Cochrane G."/>
            <person name="Meng A."/>
            <person name="Brown T."/>
            <person name="Cohen L."/>
        </authorList>
    </citation>
    <scope>NUCLEOTIDE SEQUENCE</scope>
    <source>
        <strain evidence="1">CCMP645</strain>
    </source>
</reference>
<name>A0A7S4BDU4_CHRCT</name>
<accession>A0A7S4BDU4</accession>
<dbReference type="EMBL" id="HBIZ01024129">
    <property type="protein sequence ID" value="CAE0762652.1"/>
    <property type="molecule type" value="Transcribed_RNA"/>
</dbReference>
<sequence>MAPTERGGGSGAAGVDGFGGGADLLANVIVGFVVGLACLDAGFDEGLACLAVAALLPNVSGESRAGTSSFTLPFDLHLSPFYMRDFALTAGTLTARPATAAAMPFVAVVSTAAGTAASFSRAARASSERKSRRGSPTYN</sequence>
<organism evidence="1">
    <name type="scientific">Chrysotila carterae</name>
    <name type="common">Marine alga</name>
    <name type="synonym">Syracosphaera carterae</name>
    <dbReference type="NCBI Taxonomy" id="13221"/>
    <lineage>
        <taxon>Eukaryota</taxon>
        <taxon>Haptista</taxon>
        <taxon>Haptophyta</taxon>
        <taxon>Prymnesiophyceae</taxon>
        <taxon>Isochrysidales</taxon>
        <taxon>Isochrysidaceae</taxon>
        <taxon>Chrysotila</taxon>
    </lineage>
</organism>
<dbReference type="AlphaFoldDB" id="A0A7S4BDU4"/>
<evidence type="ECO:0000313" key="1">
    <source>
        <dbReference type="EMBL" id="CAE0762652.1"/>
    </source>
</evidence>
<gene>
    <name evidence="1" type="ORF">PCAR00345_LOCUS15264</name>
</gene>